<sequence length="78" mass="8973">MSESPYSLALWTEVVLPPKVVVPTVRFENYKDGISKEGLRANLDRIEEQRSDAHLQALAYKNVVTRLYNRRSAPDTLR</sequence>
<proteinExistence type="predicted"/>
<organism evidence="1">
    <name type="scientific">Ensete ventricosum</name>
    <name type="common">Abyssinian banana</name>
    <name type="synonym">Musa ensete</name>
    <dbReference type="NCBI Taxonomy" id="4639"/>
    <lineage>
        <taxon>Eukaryota</taxon>
        <taxon>Viridiplantae</taxon>
        <taxon>Streptophyta</taxon>
        <taxon>Embryophyta</taxon>
        <taxon>Tracheophyta</taxon>
        <taxon>Spermatophyta</taxon>
        <taxon>Magnoliopsida</taxon>
        <taxon>Liliopsida</taxon>
        <taxon>Zingiberales</taxon>
        <taxon>Musaceae</taxon>
        <taxon>Ensete</taxon>
    </lineage>
</organism>
<dbReference type="EMBL" id="KV875605">
    <property type="protein sequence ID" value="RZR71919.1"/>
    <property type="molecule type" value="Genomic_DNA"/>
</dbReference>
<accession>A0A445MCI5</accession>
<gene>
    <name evidence="1" type="ORF">BHM03_00008730</name>
</gene>
<dbReference type="AlphaFoldDB" id="A0A445MCI5"/>
<dbReference type="Proteomes" id="UP000290560">
    <property type="component" value="Unassembled WGS sequence"/>
</dbReference>
<reference evidence="1" key="1">
    <citation type="journal article" date="2018" name="Data Brief">
        <title>Genome sequence data from 17 accessions of Ensete ventricosum, a staple food crop for millions in Ethiopia.</title>
        <authorList>
            <person name="Yemataw Z."/>
            <person name="Muzemil S."/>
            <person name="Ambachew D."/>
            <person name="Tripathi L."/>
            <person name="Tesfaye K."/>
            <person name="Chala A."/>
            <person name="Farbos A."/>
            <person name="O'Neill P."/>
            <person name="Moore K."/>
            <person name="Grant M."/>
            <person name="Studholme D.J."/>
        </authorList>
    </citation>
    <scope>NUCLEOTIDE SEQUENCE [LARGE SCALE GENOMIC DNA]</scope>
    <source>
        <tissue evidence="1">Leaf</tissue>
    </source>
</reference>
<protein>
    <submittedName>
        <fullName evidence="1">Uncharacterized protein</fullName>
    </submittedName>
</protein>
<name>A0A445MCI5_ENSVE</name>
<evidence type="ECO:0000313" key="1">
    <source>
        <dbReference type="EMBL" id="RZR71919.1"/>
    </source>
</evidence>